<feature type="domain" description="Amidohydrolase-related" evidence="2">
    <location>
        <begin position="50"/>
        <end position="404"/>
    </location>
</feature>
<sequence length="434" mass="46700">MLITGTVVVDAETVIEDGAVRVSGSRIDAVGERASLVDRYPDDERRTVDVVAPGLVGAHVHSVQSLGRGIADDAALLEWLFDHVLPMEATMDADATRTAAELGYLECIESGTTTVLDHLTVDHSAAAFEAARELGIRGRLGKVLMDTDSPDGLEQDTETALAETESLIREYHGTADGRLQYAITPRFALSCTEACLRGCRDLADRYHDVRIHTHASENRDEIAAVERATGMRNVHWLDEVGLTGPDVTLAHCVHTDETEREVLAETDTVVTHCPSSNMKLASGVAPIADYLDRGITVALGNDGPPCNNTLDPFTEMRQASLLGKVDAHDPTRLPAATVLRMATEAGARAAGFDRIGALREGYRADVIGLTTEPTRATPVHDPVSHLVYAAHGDDVTLTVIDGEVRYADGEHVDVDAAAIRERARRHAERVVSSA</sequence>
<evidence type="ECO:0000256" key="1">
    <source>
        <dbReference type="ARBA" id="ARBA00022801"/>
    </source>
</evidence>
<keyword evidence="4" id="KW-1185">Reference proteome</keyword>
<evidence type="ECO:0000313" key="4">
    <source>
        <dbReference type="Proteomes" id="UP000199215"/>
    </source>
</evidence>
<gene>
    <name evidence="3" type="ORF">SAMN05192561_11338</name>
</gene>
<accession>A0A1H6JLN0</accession>
<dbReference type="Gene3D" id="2.30.40.10">
    <property type="entry name" value="Urease, subunit C, domain 1"/>
    <property type="match status" value="1"/>
</dbReference>
<dbReference type="GO" id="GO:0016810">
    <property type="term" value="F:hydrolase activity, acting on carbon-nitrogen (but not peptide) bonds"/>
    <property type="evidence" value="ECO:0007669"/>
    <property type="project" value="InterPro"/>
</dbReference>
<dbReference type="STRING" id="1267564.SAMN05192561_11338"/>
<dbReference type="Gene3D" id="3.20.20.140">
    <property type="entry name" value="Metal-dependent hydrolases"/>
    <property type="match status" value="1"/>
</dbReference>
<dbReference type="PANTHER" id="PTHR43794">
    <property type="entry name" value="AMINOHYDROLASE SSNA-RELATED"/>
    <property type="match status" value="1"/>
</dbReference>
<dbReference type="InterPro" id="IPR050287">
    <property type="entry name" value="MTA/SAH_deaminase"/>
</dbReference>
<dbReference type="RefSeq" id="WP_092817670.1">
    <property type="nucleotide sequence ID" value="NZ_FNWU01000013.1"/>
</dbReference>
<dbReference type="InterPro" id="IPR011059">
    <property type="entry name" value="Metal-dep_hydrolase_composite"/>
</dbReference>
<dbReference type="SUPFAM" id="SSF51556">
    <property type="entry name" value="Metallo-dependent hydrolases"/>
    <property type="match status" value="1"/>
</dbReference>
<dbReference type="OrthoDB" id="372084at2157"/>
<organism evidence="3 4">
    <name type="scientific">Halopenitus malekzadehii</name>
    <dbReference type="NCBI Taxonomy" id="1267564"/>
    <lineage>
        <taxon>Archaea</taxon>
        <taxon>Methanobacteriati</taxon>
        <taxon>Methanobacteriota</taxon>
        <taxon>Stenosarchaea group</taxon>
        <taxon>Halobacteria</taxon>
        <taxon>Halobacteriales</taxon>
        <taxon>Haloferacaceae</taxon>
        <taxon>Halopenitus</taxon>
    </lineage>
</organism>
<evidence type="ECO:0000313" key="3">
    <source>
        <dbReference type="EMBL" id="SEH61759.1"/>
    </source>
</evidence>
<dbReference type="Pfam" id="PF01979">
    <property type="entry name" value="Amidohydro_1"/>
    <property type="match status" value="1"/>
</dbReference>
<dbReference type="PANTHER" id="PTHR43794:SF11">
    <property type="entry name" value="AMIDOHYDROLASE-RELATED DOMAIN-CONTAINING PROTEIN"/>
    <property type="match status" value="1"/>
</dbReference>
<dbReference type="Proteomes" id="UP000199215">
    <property type="component" value="Unassembled WGS sequence"/>
</dbReference>
<dbReference type="InterPro" id="IPR006680">
    <property type="entry name" value="Amidohydro-rel"/>
</dbReference>
<dbReference type="EMBL" id="FNWU01000013">
    <property type="protein sequence ID" value="SEH61759.1"/>
    <property type="molecule type" value="Genomic_DNA"/>
</dbReference>
<dbReference type="SUPFAM" id="SSF51338">
    <property type="entry name" value="Composite domain of metallo-dependent hydrolases"/>
    <property type="match status" value="1"/>
</dbReference>
<dbReference type="CDD" id="cd01298">
    <property type="entry name" value="ATZ_TRZ_like"/>
    <property type="match status" value="1"/>
</dbReference>
<evidence type="ECO:0000259" key="2">
    <source>
        <dbReference type="Pfam" id="PF01979"/>
    </source>
</evidence>
<dbReference type="InterPro" id="IPR032466">
    <property type="entry name" value="Metal_Hydrolase"/>
</dbReference>
<reference evidence="3 4" key="1">
    <citation type="submission" date="2016-10" db="EMBL/GenBank/DDBJ databases">
        <authorList>
            <person name="de Groot N.N."/>
        </authorList>
    </citation>
    <scope>NUCLEOTIDE SEQUENCE [LARGE SCALE GENOMIC DNA]</scope>
    <source>
        <strain evidence="3 4">IBRC-M10418</strain>
    </source>
</reference>
<protein>
    <submittedName>
        <fullName evidence="3">Cytosine/adenosine deaminase</fullName>
    </submittedName>
</protein>
<dbReference type="AlphaFoldDB" id="A0A1H6JLN0"/>
<proteinExistence type="predicted"/>
<dbReference type="NCBIfam" id="NF005557">
    <property type="entry name" value="PRK07228.1"/>
    <property type="match status" value="1"/>
</dbReference>
<keyword evidence="1" id="KW-0378">Hydrolase</keyword>
<name>A0A1H6JLN0_9EURY</name>